<keyword evidence="3" id="KW-1185">Reference proteome</keyword>
<comment type="caution">
    <text evidence="2">The sequence shown here is derived from an EMBL/GenBank/DDBJ whole genome shotgun (WGS) entry which is preliminary data.</text>
</comment>
<dbReference type="AlphaFoldDB" id="A0A069PK74"/>
<accession>A0A069PK74</accession>
<evidence type="ECO:0000313" key="3">
    <source>
        <dbReference type="Proteomes" id="UP000027466"/>
    </source>
</evidence>
<evidence type="ECO:0000256" key="1">
    <source>
        <dbReference type="SAM" id="MobiDB-lite"/>
    </source>
</evidence>
<feature type="region of interest" description="Disordered" evidence="1">
    <location>
        <begin position="1"/>
        <end position="35"/>
    </location>
</feature>
<evidence type="ECO:0000313" key="2">
    <source>
        <dbReference type="EMBL" id="KDR41005.1"/>
    </source>
</evidence>
<reference evidence="2 3" key="1">
    <citation type="submission" date="2014-03" db="EMBL/GenBank/DDBJ databases">
        <title>Draft Genome Sequences of Four Burkholderia Strains.</title>
        <authorList>
            <person name="Liu X.Y."/>
            <person name="Li C.X."/>
            <person name="Xu J.H."/>
        </authorList>
    </citation>
    <scope>NUCLEOTIDE SEQUENCE [LARGE SCALE GENOMIC DNA]</scope>
    <source>
        <strain evidence="2 3">DSM 50014</strain>
    </source>
</reference>
<dbReference type="EMBL" id="JFHC01000033">
    <property type="protein sequence ID" value="KDR41005.1"/>
    <property type="molecule type" value="Genomic_DNA"/>
</dbReference>
<feature type="compositionally biased region" description="Basic and acidic residues" evidence="1">
    <location>
        <begin position="1"/>
        <end position="10"/>
    </location>
</feature>
<dbReference type="Proteomes" id="UP000027466">
    <property type="component" value="Unassembled WGS sequence"/>
</dbReference>
<organism evidence="2 3">
    <name type="scientific">Caballeronia glathei</name>
    <dbReference type="NCBI Taxonomy" id="60547"/>
    <lineage>
        <taxon>Bacteria</taxon>
        <taxon>Pseudomonadati</taxon>
        <taxon>Pseudomonadota</taxon>
        <taxon>Betaproteobacteria</taxon>
        <taxon>Burkholderiales</taxon>
        <taxon>Burkholderiaceae</taxon>
        <taxon>Caballeronia</taxon>
    </lineage>
</organism>
<proteinExistence type="predicted"/>
<gene>
    <name evidence="2" type="ORF">BG61_21910</name>
</gene>
<name>A0A069PK74_9BURK</name>
<sequence>MKITIDEQAGREAFAAGKSDRNAWQRSTRRKRTEPCKKIESGIDDASLEAKTDIARNRSANLVSVRLFDEGRFAKSYMGGLKRARKGRTIVRCGATF</sequence>
<protein>
    <submittedName>
        <fullName evidence="2">Uncharacterized protein</fullName>
    </submittedName>
</protein>